<accession>A0A2S5TKF8</accession>
<gene>
    <name evidence="1" type="ORF">C3942_00880</name>
</gene>
<name>A0A2S5TKF8_9GAMM</name>
<evidence type="ECO:0000313" key="1">
    <source>
        <dbReference type="EMBL" id="PPE75479.1"/>
    </source>
</evidence>
<dbReference type="EMBL" id="PSNW01000001">
    <property type="protein sequence ID" value="PPE75479.1"/>
    <property type="molecule type" value="Genomic_DNA"/>
</dbReference>
<sequence length="134" mass="15294">MVLAARRWVGTPYLHQARLQGVGVDCIGLVLGVGAEVGAWPASFNYTGYGRLPHNNNLLQEAQRHFLQIPIEDVQPGCILMMRWFTEPRHVAVFAGETLIHAANNFRRVVEHRYDEKSRKRTLYAFRFPGVSYV</sequence>
<evidence type="ECO:0000313" key="2">
    <source>
        <dbReference type="Proteomes" id="UP000238220"/>
    </source>
</evidence>
<comment type="caution">
    <text evidence="1">The sequence shown here is derived from an EMBL/GenBank/DDBJ whole genome shotgun (WGS) entry which is preliminary data.</text>
</comment>
<dbReference type="AlphaFoldDB" id="A0A2S5TKF8"/>
<organism evidence="1 2">
    <name type="scientific">Solimonas fluminis</name>
    <dbReference type="NCBI Taxonomy" id="2086571"/>
    <lineage>
        <taxon>Bacteria</taxon>
        <taxon>Pseudomonadati</taxon>
        <taxon>Pseudomonadota</taxon>
        <taxon>Gammaproteobacteria</taxon>
        <taxon>Nevskiales</taxon>
        <taxon>Nevskiaceae</taxon>
        <taxon>Solimonas</taxon>
    </lineage>
</organism>
<reference evidence="1 2" key="1">
    <citation type="submission" date="2018-02" db="EMBL/GenBank/DDBJ databases">
        <title>Genome sequencing of Solimonas sp. HR-BB.</title>
        <authorList>
            <person name="Lee Y."/>
            <person name="Jeon C.O."/>
        </authorList>
    </citation>
    <scope>NUCLEOTIDE SEQUENCE [LARGE SCALE GENOMIC DNA]</scope>
    <source>
        <strain evidence="1 2">HR-BB</strain>
    </source>
</reference>
<dbReference type="InterPro" id="IPR038765">
    <property type="entry name" value="Papain-like_cys_pep_sf"/>
</dbReference>
<dbReference type="Gene3D" id="3.90.1720.10">
    <property type="entry name" value="endopeptidase domain like (from Nostoc punctiforme)"/>
    <property type="match status" value="1"/>
</dbReference>
<protein>
    <submittedName>
        <fullName evidence="1">Peptidase P60</fullName>
    </submittedName>
</protein>
<dbReference type="SUPFAM" id="SSF54001">
    <property type="entry name" value="Cysteine proteinases"/>
    <property type="match status" value="1"/>
</dbReference>
<dbReference type="Proteomes" id="UP000238220">
    <property type="component" value="Unassembled WGS sequence"/>
</dbReference>
<keyword evidence="2" id="KW-1185">Reference proteome</keyword>
<proteinExistence type="predicted"/>